<dbReference type="VEuPathDB" id="FungiDB:F503_01311"/>
<dbReference type="AlphaFoldDB" id="S3BUZ2"/>
<feature type="compositionally biased region" description="Basic residues" evidence="1">
    <location>
        <begin position="194"/>
        <end position="203"/>
    </location>
</feature>
<gene>
    <name evidence="2" type="ORF">F503_01311</name>
</gene>
<proteinExistence type="predicted"/>
<feature type="region of interest" description="Disordered" evidence="1">
    <location>
        <begin position="169"/>
        <end position="205"/>
    </location>
</feature>
<organism evidence="2 3">
    <name type="scientific">Ophiostoma piceae (strain UAMH 11346)</name>
    <name type="common">Sap stain fungus</name>
    <dbReference type="NCBI Taxonomy" id="1262450"/>
    <lineage>
        <taxon>Eukaryota</taxon>
        <taxon>Fungi</taxon>
        <taxon>Dikarya</taxon>
        <taxon>Ascomycota</taxon>
        <taxon>Pezizomycotina</taxon>
        <taxon>Sordariomycetes</taxon>
        <taxon>Sordariomycetidae</taxon>
        <taxon>Ophiostomatales</taxon>
        <taxon>Ophiostomataceae</taxon>
        <taxon>Ophiostoma</taxon>
    </lineage>
</organism>
<evidence type="ECO:0000313" key="2">
    <source>
        <dbReference type="EMBL" id="EPE04307.1"/>
    </source>
</evidence>
<reference evidence="2 3" key="1">
    <citation type="journal article" date="2013" name="BMC Genomics">
        <title>The genome and transcriptome of the pine saprophyte Ophiostoma piceae, and a comparison with the bark beetle-associated pine pathogen Grosmannia clavigera.</title>
        <authorList>
            <person name="Haridas S."/>
            <person name="Wang Y."/>
            <person name="Lim L."/>
            <person name="Massoumi Alamouti S."/>
            <person name="Jackman S."/>
            <person name="Docking R."/>
            <person name="Robertson G."/>
            <person name="Birol I."/>
            <person name="Bohlmann J."/>
            <person name="Breuil C."/>
        </authorList>
    </citation>
    <scope>NUCLEOTIDE SEQUENCE [LARGE SCALE GENOMIC DNA]</scope>
    <source>
        <strain evidence="2 3">UAMH 11346</strain>
    </source>
</reference>
<protein>
    <submittedName>
        <fullName evidence="2">Uncharacterized protein</fullName>
    </submittedName>
</protein>
<dbReference type="HOGENOM" id="CLU_1195195_0_0_1"/>
<name>S3BUZ2_OPHP1</name>
<keyword evidence="3" id="KW-1185">Reference proteome</keyword>
<evidence type="ECO:0000256" key="1">
    <source>
        <dbReference type="SAM" id="MobiDB-lite"/>
    </source>
</evidence>
<evidence type="ECO:0000313" key="3">
    <source>
        <dbReference type="Proteomes" id="UP000016923"/>
    </source>
</evidence>
<dbReference type="EMBL" id="KE148161">
    <property type="protein sequence ID" value="EPE04307.1"/>
    <property type="molecule type" value="Genomic_DNA"/>
</dbReference>
<sequence>MPVSLNAVRSALASGAAPSIVNAGPNISSGVPLTNEIAWSTTALIPQPTQVVDNFSSIIAGTPTTFVTVTATPTAAVFVAGFKSTIDGDVEIQDEDLEIIEDGNNDAVDPFDPSNPDVEIVETLHNPEDEDSTPSVTSGNGGAGQVASPIATKVAGAFGPGHVPAHPDEFNVGKGPVAPNYRHRQKNKSEMKKAQKGKSKQAYKKLQDERKAYLAKIQAEAQAAAAAAVGAQ</sequence>
<accession>S3BUZ2</accession>
<dbReference type="Proteomes" id="UP000016923">
    <property type="component" value="Unassembled WGS sequence"/>
</dbReference>